<dbReference type="STRING" id="1801737.A2818_00905"/>
<accession>A0A1F6UZI1</accession>
<comment type="caution">
    <text evidence="1">The sequence shown here is derived from an EMBL/GenBank/DDBJ whole genome shotgun (WGS) entry which is preliminary data.</text>
</comment>
<name>A0A1F6UZI1_9BACT</name>
<proteinExistence type="predicted"/>
<protein>
    <submittedName>
        <fullName evidence="1">Uncharacterized protein</fullName>
    </submittedName>
</protein>
<gene>
    <name evidence="1" type="ORF">A2818_00905</name>
</gene>
<evidence type="ECO:0000313" key="2">
    <source>
        <dbReference type="Proteomes" id="UP000177602"/>
    </source>
</evidence>
<organism evidence="1 2">
    <name type="scientific">Candidatus Nomurabacteria bacterium RIFCSPHIGHO2_01_FULL_40_12</name>
    <dbReference type="NCBI Taxonomy" id="1801737"/>
    <lineage>
        <taxon>Bacteria</taxon>
        <taxon>Candidatus Nomuraibacteriota</taxon>
    </lineage>
</organism>
<evidence type="ECO:0000313" key="1">
    <source>
        <dbReference type="EMBL" id="OGI62790.1"/>
    </source>
</evidence>
<reference evidence="1 2" key="1">
    <citation type="journal article" date="2016" name="Nat. Commun.">
        <title>Thousands of microbial genomes shed light on interconnected biogeochemical processes in an aquifer system.</title>
        <authorList>
            <person name="Anantharaman K."/>
            <person name="Brown C.T."/>
            <person name="Hug L.A."/>
            <person name="Sharon I."/>
            <person name="Castelle C.J."/>
            <person name="Probst A.J."/>
            <person name="Thomas B.C."/>
            <person name="Singh A."/>
            <person name="Wilkins M.J."/>
            <person name="Karaoz U."/>
            <person name="Brodie E.L."/>
            <person name="Williams K.H."/>
            <person name="Hubbard S.S."/>
            <person name="Banfield J.F."/>
        </authorList>
    </citation>
    <scope>NUCLEOTIDE SEQUENCE [LARGE SCALE GENOMIC DNA]</scope>
</reference>
<dbReference type="AlphaFoldDB" id="A0A1F6UZI1"/>
<sequence>MKKKFTTLFIIILSLYLIVFKFNTSYTDSIANLSNEEIVQKIYSVCAGHSYKPTCYDEEIPKLLSEISMERVFKIAGIVQVSDVSYSYCHDLGHKLSASEVSKNPREWKEVISRCPRGICSNGCQHGAAQERFRNEVLTQDQLIAAKIELVDVCNLKKDWTGLEKSECIHGLGHLSVYLTGADVDKSLRVCNDINLRREELDLCYDGAFMQIFQPQDPDDISLVEKIKPKTKEETQKFCRQFPDLNKVNACIRQAYPLYFQEIETSDGLIEYCAQSSPGLATEKCQNMLFYVQAQRTNYNVQKLADLCNGMPDKIKGRCFGQIANAIIHGGSHLISQAVAYCSLASDGKKDICLETILEFAPYNLPVGTKVFKQLCESFPSDWQRQCFRKNN</sequence>
<dbReference type="EMBL" id="MFTN01000020">
    <property type="protein sequence ID" value="OGI62790.1"/>
    <property type="molecule type" value="Genomic_DNA"/>
</dbReference>
<dbReference type="Proteomes" id="UP000177602">
    <property type="component" value="Unassembled WGS sequence"/>
</dbReference>